<name>A0A1U9V1M8_CUPNE</name>
<evidence type="ECO:0000313" key="2">
    <source>
        <dbReference type="Proteomes" id="UP000189627"/>
    </source>
</evidence>
<organism evidence="1 2">
    <name type="scientific">Cupriavidus necator</name>
    <name type="common">Alcaligenes eutrophus</name>
    <name type="synonym">Ralstonia eutropha</name>
    <dbReference type="NCBI Taxonomy" id="106590"/>
    <lineage>
        <taxon>Bacteria</taxon>
        <taxon>Pseudomonadati</taxon>
        <taxon>Pseudomonadota</taxon>
        <taxon>Betaproteobacteria</taxon>
        <taxon>Burkholderiales</taxon>
        <taxon>Burkholderiaceae</taxon>
        <taxon>Cupriavidus</taxon>
    </lineage>
</organism>
<evidence type="ECO:0000313" key="1">
    <source>
        <dbReference type="EMBL" id="AQV98709.1"/>
    </source>
</evidence>
<dbReference type="EMBL" id="CP017758">
    <property type="protein sequence ID" value="AQV98709.1"/>
    <property type="molecule type" value="Genomic_DNA"/>
</dbReference>
<dbReference type="Gene3D" id="2.60.120.200">
    <property type="match status" value="1"/>
</dbReference>
<dbReference type="OrthoDB" id="9095495at2"/>
<dbReference type="RefSeq" id="WP_078200953.1">
    <property type="nucleotide sequence ID" value="NZ_CP017758.1"/>
</dbReference>
<dbReference type="AlphaFoldDB" id="A0A1U9V1M8"/>
<gene>
    <name evidence="1" type="ORF">BJN34_33055</name>
</gene>
<dbReference type="Proteomes" id="UP000189627">
    <property type="component" value="Chromosome 2"/>
</dbReference>
<accession>A0A1U9V1M8</accession>
<dbReference type="KEGG" id="cuh:BJN34_33055"/>
<sequence length="174" mass="18326">MAAGYRPVYAADWLHGLAPDIGVQGSPGDLAVVDDPAVPGRKAVLAAIRRSADFSHVANGTPRAELLLPAPVKFLAGHDYLIRWSTYLAPVHWALRYVPDASGAQAVTELYKDGANVFRALGVPNAYAADAGGYLKLGLYKAGWQKESSDVAAIRIYFGPVSVAQRGGAPASLP</sequence>
<protein>
    <submittedName>
        <fullName evidence="1">Uncharacterized protein</fullName>
    </submittedName>
</protein>
<reference evidence="2" key="1">
    <citation type="submission" date="2017-02" db="EMBL/GenBank/DDBJ databases">
        <title>Complete genome sequence of Cupriavidus necator strain NH9, a 3-chlorobenzoate degrader.</title>
        <authorList>
            <person name="Moriuchi R."/>
            <person name="Dohra H."/>
            <person name="Ogawa N."/>
        </authorList>
    </citation>
    <scope>NUCLEOTIDE SEQUENCE [LARGE SCALE GENOMIC DNA]</scope>
    <source>
        <strain evidence="2">NH9</strain>
    </source>
</reference>
<proteinExistence type="predicted"/>